<protein>
    <submittedName>
        <fullName evidence="1">Uncharacterized protein</fullName>
    </submittedName>
</protein>
<evidence type="ECO:0000313" key="1">
    <source>
        <dbReference type="EMBL" id="KAK5978834.1"/>
    </source>
</evidence>
<gene>
    <name evidence="1" type="ORF">GCK32_007082</name>
</gene>
<accession>A0AAN8FLB6</accession>
<sequence>MKFKIANLKNWQRGMKPSITVTPPPADTNHVLNSKITATLLISIDFAVIFIISSHGGALEQSDLEHCDY</sequence>
<organism evidence="1 2">
    <name type="scientific">Trichostrongylus colubriformis</name>
    <name type="common">Black scour worm</name>
    <dbReference type="NCBI Taxonomy" id="6319"/>
    <lineage>
        <taxon>Eukaryota</taxon>
        <taxon>Metazoa</taxon>
        <taxon>Ecdysozoa</taxon>
        <taxon>Nematoda</taxon>
        <taxon>Chromadorea</taxon>
        <taxon>Rhabditida</taxon>
        <taxon>Rhabditina</taxon>
        <taxon>Rhabditomorpha</taxon>
        <taxon>Strongyloidea</taxon>
        <taxon>Trichostrongylidae</taxon>
        <taxon>Trichostrongylus</taxon>
    </lineage>
</organism>
<reference evidence="1 2" key="1">
    <citation type="submission" date="2019-10" db="EMBL/GenBank/DDBJ databases">
        <title>Assembly and Annotation for the nematode Trichostrongylus colubriformis.</title>
        <authorList>
            <person name="Martin J."/>
        </authorList>
    </citation>
    <scope>NUCLEOTIDE SEQUENCE [LARGE SCALE GENOMIC DNA]</scope>
    <source>
        <strain evidence="1">G859</strain>
        <tissue evidence="1">Whole worm</tissue>
    </source>
</reference>
<name>A0AAN8FLB6_TRICO</name>
<dbReference type="Proteomes" id="UP001331761">
    <property type="component" value="Unassembled WGS sequence"/>
</dbReference>
<keyword evidence="2" id="KW-1185">Reference proteome</keyword>
<proteinExistence type="predicted"/>
<comment type="caution">
    <text evidence="1">The sequence shown here is derived from an EMBL/GenBank/DDBJ whole genome shotgun (WGS) entry which is preliminary data.</text>
</comment>
<dbReference type="AlphaFoldDB" id="A0AAN8FLB6"/>
<evidence type="ECO:0000313" key="2">
    <source>
        <dbReference type="Proteomes" id="UP001331761"/>
    </source>
</evidence>
<dbReference type="EMBL" id="WIXE01008967">
    <property type="protein sequence ID" value="KAK5978834.1"/>
    <property type="molecule type" value="Genomic_DNA"/>
</dbReference>